<accession>A0ACB7YG74</accession>
<comment type="caution">
    <text evidence="1">The sequence shown here is derived from an EMBL/GenBank/DDBJ whole genome shotgun (WGS) entry which is preliminary data.</text>
</comment>
<sequence length="140" mass="16250">MGKTIRIDTYFKRKSDKISEAESSLPTCNVDTPIVPITDVDPPISELLPTKTRRVEIVEIDLSSLERDPGLRKSIYDYHITQRDEIRRAYIKAGPFQPFLSEYKKSGSEKHLRSFQRSWFDTFSSWLEYSHWLDFGSSGA</sequence>
<protein>
    <submittedName>
        <fullName evidence="1">Uncharacterized protein</fullName>
    </submittedName>
</protein>
<dbReference type="EMBL" id="CM037158">
    <property type="protein sequence ID" value="KAH7851790.1"/>
    <property type="molecule type" value="Genomic_DNA"/>
</dbReference>
<evidence type="ECO:0000313" key="1">
    <source>
        <dbReference type="EMBL" id="KAH7851790.1"/>
    </source>
</evidence>
<keyword evidence="2" id="KW-1185">Reference proteome</keyword>
<reference evidence="1 2" key="1">
    <citation type="journal article" date="2021" name="Hortic Res">
        <title>High-quality reference genome and annotation aids understanding of berry development for evergreen blueberry (Vaccinium darrowii).</title>
        <authorList>
            <person name="Yu J."/>
            <person name="Hulse-Kemp A.M."/>
            <person name="Babiker E."/>
            <person name="Staton M."/>
        </authorList>
    </citation>
    <scope>NUCLEOTIDE SEQUENCE [LARGE SCALE GENOMIC DNA]</scope>
    <source>
        <strain evidence="2">cv. NJ 8807/NJ 8810</strain>
        <tissue evidence="1">Young leaf</tissue>
    </source>
</reference>
<name>A0ACB7YG74_9ERIC</name>
<organism evidence="1 2">
    <name type="scientific">Vaccinium darrowii</name>
    <dbReference type="NCBI Taxonomy" id="229202"/>
    <lineage>
        <taxon>Eukaryota</taxon>
        <taxon>Viridiplantae</taxon>
        <taxon>Streptophyta</taxon>
        <taxon>Embryophyta</taxon>
        <taxon>Tracheophyta</taxon>
        <taxon>Spermatophyta</taxon>
        <taxon>Magnoliopsida</taxon>
        <taxon>eudicotyledons</taxon>
        <taxon>Gunneridae</taxon>
        <taxon>Pentapetalae</taxon>
        <taxon>asterids</taxon>
        <taxon>Ericales</taxon>
        <taxon>Ericaceae</taxon>
        <taxon>Vaccinioideae</taxon>
        <taxon>Vaccinieae</taxon>
        <taxon>Vaccinium</taxon>
    </lineage>
</organism>
<dbReference type="Proteomes" id="UP000828048">
    <property type="component" value="Chromosome 8"/>
</dbReference>
<gene>
    <name evidence="1" type="ORF">Vadar_016530</name>
</gene>
<evidence type="ECO:0000313" key="2">
    <source>
        <dbReference type="Proteomes" id="UP000828048"/>
    </source>
</evidence>
<proteinExistence type="predicted"/>